<dbReference type="Proteomes" id="UP000004994">
    <property type="component" value="Chromosome 2"/>
</dbReference>
<name>A0A3Q7FNJ8_SOLLC</name>
<reference evidence="1" key="2">
    <citation type="submission" date="2019-01" db="UniProtKB">
        <authorList>
            <consortium name="EnsemblPlants"/>
        </authorList>
    </citation>
    <scope>IDENTIFICATION</scope>
    <source>
        <strain evidence="1">cv. Heinz 1706</strain>
    </source>
</reference>
<protein>
    <submittedName>
        <fullName evidence="1">Uncharacterized protein</fullName>
    </submittedName>
</protein>
<evidence type="ECO:0000313" key="2">
    <source>
        <dbReference type="Proteomes" id="UP000004994"/>
    </source>
</evidence>
<dbReference type="AlphaFoldDB" id="A0A3Q7FNJ8"/>
<organism evidence="1">
    <name type="scientific">Solanum lycopersicum</name>
    <name type="common">Tomato</name>
    <name type="synonym">Lycopersicon esculentum</name>
    <dbReference type="NCBI Taxonomy" id="4081"/>
    <lineage>
        <taxon>Eukaryota</taxon>
        <taxon>Viridiplantae</taxon>
        <taxon>Streptophyta</taxon>
        <taxon>Embryophyta</taxon>
        <taxon>Tracheophyta</taxon>
        <taxon>Spermatophyta</taxon>
        <taxon>Magnoliopsida</taxon>
        <taxon>eudicotyledons</taxon>
        <taxon>Gunneridae</taxon>
        <taxon>Pentapetalae</taxon>
        <taxon>asterids</taxon>
        <taxon>lamiids</taxon>
        <taxon>Solanales</taxon>
        <taxon>Solanaceae</taxon>
        <taxon>Solanoideae</taxon>
        <taxon>Solaneae</taxon>
        <taxon>Solanum</taxon>
        <taxon>Solanum subgen. Lycopersicon</taxon>
    </lineage>
</organism>
<keyword evidence="2" id="KW-1185">Reference proteome</keyword>
<dbReference type="InParanoid" id="A0A3Q7FNJ8"/>
<dbReference type="EnsemblPlants" id="Solyc02g070705.1.1">
    <property type="protein sequence ID" value="Solyc02g070705.1.1"/>
    <property type="gene ID" value="Solyc02g070705.1"/>
</dbReference>
<sequence>MKMIQIFLVMFHTTWICRNYILKLLSSAYFKSKVKADLTEESAKLADAIGDDSDVAICTTGFYQNILERSQPIIVPKLEKVASNEGKKMNHGNPEYKERRKGQLAIDSEIFQDYTFSCDGNGSEPKKK</sequence>
<accession>A0A3Q7FNJ8</accession>
<reference evidence="1" key="1">
    <citation type="journal article" date="2012" name="Nature">
        <title>The tomato genome sequence provides insights into fleshy fruit evolution.</title>
        <authorList>
            <consortium name="Tomato Genome Consortium"/>
        </authorList>
    </citation>
    <scope>NUCLEOTIDE SEQUENCE [LARGE SCALE GENOMIC DNA]</scope>
    <source>
        <strain evidence="1">cv. Heinz 1706</strain>
    </source>
</reference>
<dbReference type="Gramene" id="Solyc02g070705.1.1">
    <property type="protein sequence ID" value="Solyc02g070705.1.1"/>
    <property type="gene ID" value="Solyc02g070705.1"/>
</dbReference>
<evidence type="ECO:0000313" key="1">
    <source>
        <dbReference type="EnsemblPlants" id="Solyc02g070705.1.1"/>
    </source>
</evidence>
<proteinExistence type="predicted"/>